<keyword evidence="3" id="KW-0238">DNA-binding</keyword>
<comment type="similarity">
    <text evidence="1">Belongs to the LysR transcriptional regulatory family.</text>
</comment>
<dbReference type="Gene3D" id="1.10.10.10">
    <property type="entry name" value="Winged helix-like DNA-binding domain superfamily/Winged helix DNA-binding domain"/>
    <property type="match status" value="1"/>
</dbReference>
<proteinExistence type="inferred from homology"/>
<reference evidence="6 7" key="1">
    <citation type="submission" date="2019-03" db="EMBL/GenBank/DDBJ databases">
        <authorList>
            <person name="Sebastian G."/>
            <person name="Baumann P."/>
            <person name="Ruckert C."/>
            <person name="Kalinowski J."/>
            <person name="Nebel B."/>
            <person name="Takors R."/>
            <person name="Blombach B."/>
        </authorList>
    </citation>
    <scope>NUCLEOTIDE SEQUENCE [LARGE SCALE GENOMIC DNA]</scope>
    <source>
        <strain evidence="6 7">DSM 1084</strain>
    </source>
</reference>
<dbReference type="InterPro" id="IPR005119">
    <property type="entry name" value="LysR_subst-bd"/>
</dbReference>
<dbReference type="EMBL" id="CP037867">
    <property type="protein sequence ID" value="QBM30319.1"/>
    <property type="molecule type" value="Genomic_DNA"/>
</dbReference>
<dbReference type="SUPFAM" id="SSF46785">
    <property type="entry name" value="Winged helix' DNA-binding domain"/>
    <property type="match status" value="1"/>
</dbReference>
<keyword evidence="7" id="KW-1185">Reference proteome</keyword>
<accession>A0A4P6X4W9</accession>
<dbReference type="Pfam" id="PF00126">
    <property type="entry name" value="HTH_1"/>
    <property type="match status" value="1"/>
</dbReference>
<dbReference type="KEGG" id="hpse:HPF_21720"/>
<dbReference type="RefSeq" id="WP_066156736.1">
    <property type="nucleotide sequence ID" value="NZ_CP037867.1"/>
</dbReference>
<dbReference type="GO" id="GO:0003677">
    <property type="term" value="F:DNA binding"/>
    <property type="evidence" value="ECO:0007669"/>
    <property type="project" value="UniProtKB-KW"/>
</dbReference>
<evidence type="ECO:0000313" key="6">
    <source>
        <dbReference type="EMBL" id="QBM30319.1"/>
    </source>
</evidence>
<organism evidence="6 7">
    <name type="scientific">Hydrogenophaga pseudoflava</name>
    <name type="common">Pseudomonas carboxydoflava</name>
    <dbReference type="NCBI Taxonomy" id="47421"/>
    <lineage>
        <taxon>Bacteria</taxon>
        <taxon>Pseudomonadati</taxon>
        <taxon>Pseudomonadota</taxon>
        <taxon>Betaproteobacteria</taxon>
        <taxon>Burkholderiales</taxon>
        <taxon>Comamonadaceae</taxon>
        <taxon>Hydrogenophaga</taxon>
    </lineage>
</organism>
<dbReference type="InterPro" id="IPR050176">
    <property type="entry name" value="LTTR"/>
</dbReference>
<sequence length="303" mass="32735">MLDARQLEALAAVVEHRGFGPAAQALNLTLAAVSLRIKSLEEHLGQRLLVRGKAVRATAAGQALLAHVKQLQMMEADLLAGLQGGAESRAGAAWQSLSVATNADSVASWFLPGVAPVLQKHRLLLDVMIDDQDHTHDLLRSGDVIGCVTTLAEPMRGCVAEPLGVMRYRCVAAPEVVQRCRTPRGAVSPHRLLAQPAVIFNRKDALQDAFLLQHFGLRQPSYPRHYAPAVDAFERAIELGLGWGMVPEQNLPGRPGLQEVLPGATVDVTLYWQHWAREPLSAQRLTQAVKAAAHAALPQQSSS</sequence>
<dbReference type="NCBIfam" id="NF002964">
    <property type="entry name" value="PRK03635.1"/>
    <property type="match status" value="1"/>
</dbReference>
<dbReference type="Pfam" id="PF03466">
    <property type="entry name" value="LysR_substrate"/>
    <property type="match status" value="1"/>
</dbReference>
<keyword evidence="2" id="KW-0805">Transcription regulation</keyword>
<dbReference type="PROSITE" id="PS50931">
    <property type="entry name" value="HTH_LYSR"/>
    <property type="match status" value="1"/>
</dbReference>
<dbReference type="InterPro" id="IPR036388">
    <property type="entry name" value="WH-like_DNA-bd_sf"/>
</dbReference>
<evidence type="ECO:0000256" key="4">
    <source>
        <dbReference type="ARBA" id="ARBA00023163"/>
    </source>
</evidence>
<dbReference type="PANTHER" id="PTHR30579:SF2">
    <property type="entry name" value="HTH-TYPE TRANSCRIPTIONAL REGULATOR ARGP"/>
    <property type="match status" value="1"/>
</dbReference>
<evidence type="ECO:0000256" key="3">
    <source>
        <dbReference type="ARBA" id="ARBA00023125"/>
    </source>
</evidence>
<dbReference type="AlphaFoldDB" id="A0A4P6X4W9"/>
<evidence type="ECO:0000313" key="7">
    <source>
        <dbReference type="Proteomes" id="UP000293912"/>
    </source>
</evidence>
<dbReference type="InterPro" id="IPR000847">
    <property type="entry name" value="LysR_HTH_N"/>
</dbReference>
<evidence type="ECO:0000256" key="2">
    <source>
        <dbReference type="ARBA" id="ARBA00023015"/>
    </source>
</evidence>
<gene>
    <name evidence="6" type="ORF">HPF_21720</name>
</gene>
<name>A0A4P6X4W9_HYDPS</name>
<dbReference type="GO" id="GO:0003700">
    <property type="term" value="F:DNA-binding transcription factor activity"/>
    <property type="evidence" value="ECO:0007669"/>
    <property type="project" value="InterPro"/>
</dbReference>
<feature type="domain" description="HTH lysR-type" evidence="5">
    <location>
        <begin position="2"/>
        <end position="58"/>
    </location>
</feature>
<dbReference type="PANTHER" id="PTHR30579">
    <property type="entry name" value="TRANSCRIPTIONAL REGULATOR"/>
    <property type="match status" value="1"/>
</dbReference>
<dbReference type="SUPFAM" id="SSF53850">
    <property type="entry name" value="Periplasmic binding protein-like II"/>
    <property type="match status" value="1"/>
</dbReference>
<dbReference type="Gene3D" id="3.40.190.290">
    <property type="match status" value="1"/>
</dbReference>
<dbReference type="NCBIfam" id="NF009888">
    <property type="entry name" value="PRK13348.1"/>
    <property type="match status" value="1"/>
</dbReference>
<dbReference type="InterPro" id="IPR017685">
    <property type="entry name" value="ArgP"/>
</dbReference>
<dbReference type="NCBIfam" id="TIGR03298">
    <property type="entry name" value="argP"/>
    <property type="match status" value="1"/>
</dbReference>
<evidence type="ECO:0000256" key="1">
    <source>
        <dbReference type="ARBA" id="ARBA00009437"/>
    </source>
</evidence>
<protein>
    <submittedName>
        <fullName evidence="6">Putative HTH-type transcriptional regulator</fullName>
    </submittedName>
</protein>
<dbReference type="Proteomes" id="UP000293912">
    <property type="component" value="Chromosome"/>
</dbReference>
<dbReference type="InterPro" id="IPR036390">
    <property type="entry name" value="WH_DNA-bd_sf"/>
</dbReference>
<evidence type="ECO:0000259" key="5">
    <source>
        <dbReference type="PROSITE" id="PS50931"/>
    </source>
</evidence>
<keyword evidence="4" id="KW-0804">Transcription</keyword>